<dbReference type="GeneID" id="91008919"/>
<evidence type="ECO:0000256" key="2">
    <source>
        <dbReference type="ARBA" id="ARBA00023163"/>
    </source>
</evidence>
<accession>A0A1B8P5P3</accession>
<dbReference type="Pfam" id="PF04353">
    <property type="entry name" value="Rsd_AlgQ"/>
    <property type="match status" value="1"/>
</dbReference>
<evidence type="ECO:0000313" key="4">
    <source>
        <dbReference type="EMBL" id="OBX37594.1"/>
    </source>
</evidence>
<evidence type="ECO:0000256" key="1">
    <source>
        <dbReference type="ARBA" id="ARBA00023015"/>
    </source>
</evidence>
<dbReference type="Gene3D" id="1.20.120.1370">
    <property type="entry name" value="Regulator of RNA polymerase sigma(70) subunit, domain 4"/>
    <property type="match status" value="1"/>
</dbReference>
<reference evidence="4 5" key="1">
    <citation type="submission" date="2016-06" db="EMBL/GenBank/DDBJ databases">
        <title>Genome sequence of halotolerant plant growth promoting strain of Halomonas elongata HEK1 isolated from salterns of Rann of Kutch, Gujarat, India.</title>
        <authorList>
            <person name="Gaba S."/>
            <person name="Singh R.N."/>
            <person name="Abrol S."/>
            <person name="Kaushik R."/>
            <person name="Saxena A.K."/>
        </authorList>
    </citation>
    <scope>NUCLEOTIDE SEQUENCE [LARGE SCALE GENOMIC DNA]</scope>
    <source>
        <strain evidence="4 5">HEK1</strain>
    </source>
</reference>
<protein>
    <submittedName>
        <fullName evidence="4">Regulator of sigma D</fullName>
    </submittedName>
</protein>
<dbReference type="OMA" id="DVIDHWL"/>
<keyword evidence="1 3" id="KW-0805">Transcription regulation</keyword>
<dbReference type="NCBIfam" id="NF008723">
    <property type="entry name" value="PRK11718.1"/>
    <property type="match status" value="1"/>
</dbReference>
<gene>
    <name evidence="4" type="primary">rsd</name>
    <name evidence="4" type="ORF">A8U91_01967</name>
</gene>
<dbReference type="AlphaFoldDB" id="A0A1B8P5P3"/>
<organism evidence="4 5">
    <name type="scientific">Halomonas elongata</name>
    <dbReference type="NCBI Taxonomy" id="2746"/>
    <lineage>
        <taxon>Bacteria</taxon>
        <taxon>Pseudomonadati</taxon>
        <taxon>Pseudomonadota</taxon>
        <taxon>Gammaproteobacteria</taxon>
        <taxon>Oceanospirillales</taxon>
        <taxon>Halomonadaceae</taxon>
        <taxon>Halomonas</taxon>
    </lineage>
</organism>
<name>A0A1B8P5P3_HALEL</name>
<dbReference type="GO" id="GO:0006355">
    <property type="term" value="P:regulation of DNA-templated transcription"/>
    <property type="evidence" value="ECO:0007669"/>
    <property type="project" value="InterPro"/>
</dbReference>
<comment type="similarity">
    <text evidence="3">Belongs to the Rsd/AlgQ family.</text>
</comment>
<dbReference type="EMBL" id="MAJD01000001">
    <property type="protein sequence ID" value="OBX37594.1"/>
    <property type="molecule type" value="Genomic_DNA"/>
</dbReference>
<evidence type="ECO:0000256" key="3">
    <source>
        <dbReference type="RuleBase" id="RU004409"/>
    </source>
</evidence>
<dbReference type="Proteomes" id="UP000092504">
    <property type="component" value="Unassembled WGS sequence"/>
</dbReference>
<proteinExistence type="inferred from homology"/>
<keyword evidence="2 3" id="KW-0804">Transcription</keyword>
<sequence length="171" mass="19203">MLEDCKNAQERWGGVHQLIDRWLAERRALLTNFRELQDACDADLEALNKARIDAFSELLMDYISAGHFEVYPQLRAEAEAFDDNAALALADSLLQRLDMSTELVLAFDEDYASATRCEYHMARLPAWLDRLQKGLTERFSLEDRLIGRLHAAHAPDAASAELHAGTSSPGV</sequence>
<dbReference type="PATRIC" id="fig|2746.7.peg.2015"/>
<evidence type="ECO:0000313" key="5">
    <source>
        <dbReference type="Proteomes" id="UP000092504"/>
    </source>
</evidence>
<dbReference type="PIRSF" id="PIRSF016548">
    <property type="entry name" value="Rsd_AlgQ"/>
    <property type="match status" value="1"/>
</dbReference>
<dbReference type="RefSeq" id="WP_013331446.1">
    <property type="nucleotide sequence ID" value="NZ_CP087224.1"/>
</dbReference>
<comment type="caution">
    <text evidence="4">The sequence shown here is derived from an EMBL/GenBank/DDBJ whole genome shotgun (WGS) entry which is preliminary data.</text>
</comment>
<dbReference type="InterPro" id="IPR038309">
    <property type="entry name" value="Rsd/AlgQ_sf"/>
</dbReference>
<dbReference type="InterPro" id="IPR007448">
    <property type="entry name" value="Sigma70_reg_Rsd_AlgQ"/>
</dbReference>